<evidence type="ECO:0000256" key="1">
    <source>
        <dbReference type="SAM" id="Phobius"/>
    </source>
</evidence>
<proteinExistence type="predicted"/>
<dbReference type="AlphaFoldDB" id="F9DM35"/>
<evidence type="ECO:0000313" key="2">
    <source>
        <dbReference type="EMBL" id="EGQ12643.1"/>
    </source>
</evidence>
<protein>
    <submittedName>
        <fullName evidence="2">Uncharacterized protein</fullName>
    </submittedName>
</protein>
<dbReference type="STRING" id="997353.HMPREF9144_2727"/>
<gene>
    <name evidence="2" type="ORF">HMPREF9144_2727</name>
</gene>
<comment type="caution">
    <text evidence="2">The sequence shown here is derived from an EMBL/GenBank/DDBJ whole genome shotgun (WGS) entry which is preliminary data.</text>
</comment>
<accession>F9DM35</accession>
<organism evidence="2 3">
    <name type="scientific">Prevotella pallens ATCC 700821</name>
    <dbReference type="NCBI Taxonomy" id="997353"/>
    <lineage>
        <taxon>Bacteria</taxon>
        <taxon>Pseudomonadati</taxon>
        <taxon>Bacteroidota</taxon>
        <taxon>Bacteroidia</taxon>
        <taxon>Bacteroidales</taxon>
        <taxon>Prevotellaceae</taxon>
        <taxon>Prevotella</taxon>
    </lineage>
</organism>
<evidence type="ECO:0000313" key="3">
    <source>
        <dbReference type="Proteomes" id="UP000004123"/>
    </source>
</evidence>
<dbReference type="HOGENOM" id="CLU_3171734_0_0_10"/>
<keyword evidence="1" id="KW-0812">Transmembrane</keyword>
<keyword evidence="1" id="KW-1133">Transmembrane helix</keyword>
<keyword evidence="1" id="KW-0472">Membrane</keyword>
<dbReference type="Proteomes" id="UP000004123">
    <property type="component" value="Unassembled WGS sequence"/>
</dbReference>
<sequence length="47" mass="5835">MQIYKIYFDYGGKIIKKDGFIIKKHTKYYIKYIFLITNCYSIIYRII</sequence>
<dbReference type="EMBL" id="AFPY01000128">
    <property type="protein sequence ID" value="EGQ12643.1"/>
    <property type="molecule type" value="Genomic_DNA"/>
</dbReference>
<reference evidence="2 3" key="1">
    <citation type="submission" date="2011-04" db="EMBL/GenBank/DDBJ databases">
        <authorList>
            <person name="Muzny D."/>
            <person name="Qin X."/>
            <person name="Deng J."/>
            <person name="Jiang H."/>
            <person name="Liu Y."/>
            <person name="Qu J."/>
            <person name="Song X.-Z."/>
            <person name="Zhang L."/>
            <person name="Thornton R."/>
            <person name="Coyle M."/>
            <person name="Francisco L."/>
            <person name="Jackson L."/>
            <person name="Javaid M."/>
            <person name="Korchina V."/>
            <person name="Kovar C."/>
            <person name="Mata R."/>
            <person name="Mathew T."/>
            <person name="Ngo R."/>
            <person name="Nguyen L."/>
            <person name="Nguyen N."/>
            <person name="Okwuonu G."/>
            <person name="Ongeri F."/>
            <person name="Pham C."/>
            <person name="Simmons D."/>
            <person name="Wilczek-Boney K."/>
            <person name="Hale W."/>
            <person name="Jakkamsetti A."/>
            <person name="Pham P."/>
            <person name="Ruth R."/>
            <person name="San Lucas F."/>
            <person name="Warren J."/>
            <person name="Zhang J."/>
            <person name="Zhao Z."/>
            <person name="Zhou C."/>
            <person name="Zhu D."/>
            <person name="Lee S."/>
            <person name="Bess C."/>
            <person name="Blankenburg K."/>
            <person name="Forbes L."/>
            <person name="Fu Q."/>
            <person name="Gubbala S."/>
            <person name="Hirani K."/>
            <person name="Jayaseelan J.C."/>
            <person name="Lara F."/>
            <person name="Munidasa M."/>
            <person name="Palculict T."/>
            <person name="Patil S."/>
            <person name="Pu L.-L."/>
            <person name="Saada N."/>
            <person name="Tang L."/>
            <person name="Weissenberger G."/>
            <person name="Zhu Y."/>
            <person name="Hemphill L."/>
            <person name="Shang Y."/>
            <person name="Youmans B."/>
            <person name="Ayvaz T."/>
            <person name="Ross M."/>
            <person name="Santibanez J."/>
            <person name="Aqrawi P."/>
            <person name="Gross S."/>
            <person name="Joshi V."/>
            <person name="Fowler G."/>
            <person name="Nazareth L."/>
            <person name="Reid J."/>
            <person name="Worley K."/>
            <person name="Petrosino J."/>
            <person name="Highlander S."/>
            <person name="Gibbs R."/>
        </authorList>
    </citation>
    <scope>NUCLEOTIDE SEQUENCE [LARGE SCALE GENOMIC DNA]</scope>
    <source>
        <strain evidence="2 3">ATCC 700821</strain>
    </source>
</reference>
<feature type="transmembrane region" description="Helical" evidence="1">
    <location>
        <begin position="28"/>
        <end position="46"/>
    </location>
</feature>
<name>F9DM35_9BACT</name>